<dbReference type="EMBL" id="JACSQB010000074">
    <property type="protein sequence ID" value="MBD8047376.1"/>
    <property type="molecule type" value="Genomic_DNA"/>
</dbReference>
<evidence type="ECO:0000313" key="1">
    <source>
        <dbReference type="EMBL" id="MBD8047376.1"/>
    </source>
</evidence>
<name>A0ABR8YSZ3_9CLOT</name>
<accession>A0ABR8YSZ3</accession>
<comment type="caution">
    <text evidence="1">The sequence shown here is derived from an EMBL/GenBank/DDBJ whole genome shotgun (WGS) entry which is preliminary data.</text>
</comment>
<dbReference type="Proteomes" id="UP000627166">
    <property type="component" value="Unassembled WGS sequence"/>
</dbReference>
<organism evidence="1 2">
    <name type="scientific">Clostridium faecium</name>
    <dbReference type="NCBI Taxonomy" id="2762223"/>
    <lineage>
        <taxon>Bacteria</taxon>
        <taxon>Bacillati</taxon>
        <taxon>Bacillota</taxon>
        <taxon>Clostridia</taxon>
        <taxon>Eubacteriales</taxon>
        <taxon>Clostridiaceae</taxon>
        <taxon>Clostridium</taxon>
    </lineage>
</organism>
<reference evidence="1 2" key="1">
    <citation type="submission" date="2020-08" db="EMBL/GenBank/DDBJ databases">
        <title>A Genomic Blueprint of the Chicken Gut Microbiome.</title>
        <authorList>
            <person name="Gilroy R."/>
            <person name="Ravi A."/>
            <person name="Getino M."/>
            <person name="Pursley I."/>
            <person name="Horton D.L."/>
            <person name="Alikhan N.-F."/>
            <person name="Baker D."/>
            <person name="Gharbi K."/>
            <person name="Hall N."/>
            <person name="Watson M."/>
            <person name="Adriaenssens E.M."/>
            <person name="Foster-Nyarko E."/>
            <person name="Jarju S."/>
            <person name="Secka A."/>
            <person name="Antonio M."/>
            <person name="Oren A."/>
            <person name="Chaudhuri R."/>
            <person name="La Ragione R.M."/>
            <person name="Hildebrand F."/>
            <person name="Pallen M.J."/>
        </authorList>
    </citation>
    <scope>NUCLEOTIDE SEQUENCE [LARGE SCALE GENOMIC DNA]</scope>
    <source>
        <strain evidence="1 2">N37</strain>
    </source>
</reference>
<proteinExistence type="predicted"/>
<keyword evidence="2" id="KW-1185">Reference proteome</keyword>
<gene>
    <name evidence="1" type="ORF">H9637_10065</name>
</gene>
<dbReference type="RefSeq" id="WP_191740343.1">
    <property type="nucleotide sequence ID" value="NZ_JACSQB010000074.1"/>
</dbReference>
<sequence length="46" mass="5491">MDISFKNDEARFNCRVAAIIYNNTLLVMKDEQSPYYYIIGNRVRMN</sequence>
<protein>
    <submittedName>
        <fullName evidence="1">Uncharacterized protein</fullName>
    </submittedName>
</protein>
<evidence type="ECO:0000313" key="2">
    <source>
        <dbReference type="Proteomes" id="UP000627166"/>
    </source>
</evidence>